<evidence type="ECO:0000313" key="6">
    <source>
        <dbReference type="EMBL" id="KWX02428.1"/>
    </source>
</evidence>
<dbReference type="InterPro" id="IPR012914">
    <property type="entry name" value="PucR_dom"/>
</dbReference>
<evidence type="ECO:0008006" key="8">
    <source>
        <dbReference type="Google" id="ProtNLM"/>
    </source>
</evidence>
<dbReference type="AlphaFoldDB" id="A0A132MX00"/>
<organism evidence="6 7">
    <name type="scientific">Carbonactinospora thermoautotrophica</name>
    <dbReference type="NCBI Taxonomy" id="1469144"/>
    <lineage>
        <taxon>Bacteria</taxon>
        <taxon>Bacillati</taxon>
        <taxon>Actinomycetota</taxon>
        <taxon>Actinomycetes</taxon>
        <taxon>Kitasatosporales</taxon>
        <taxon>Carbonactinosporaceae</taxon>
        <taxon>Carbonactinospora</taxon>
    </lineage>
</organism>
<keyword evidence="7" id="KW-1185">Reference proteome</keyword>
<dbReference type="InterPro" id="IPR025736">
    <property type="entry name" value="PucR_C-HTH_dom"/>
</dbReference>
<accession>A0A132MX00</accession>
<evidence type="ECO:0000259" key="3">
    <source>
        <dbReference type="Pfam" id="PF07905"/>
    </source>
</evidence>
<sequence length="529" mass="55253">MPTVRAIVENPALRLRVVAGADALDRPLVSAHVSELEDPVPWLHGGELLMTTGMRLRPAAARAYVRRLVQAGVSCLALGLGADLTHVTTPPELAEAAEEAGLPLLEVPQEVPFIAITEEVFAHLAAERYAEIQRAFDAQRSLTAAAVHPGGIAAVTTAFASATGMWAVVTDTAGHVLAAVPDSAAGGWLDDVRPQLARLRSQGLRASASLSTVAGEQRIQPLGAQRLRGFLVYGQAAPLGQFERLVAAGAVSLLSIELERLHAVAQVERRRRTEALRRLVAVVQPAERARSLLASVGITAAVLRAVAVDTTVDTAAGSADTTTTGSAADTAAGSAGTTVDTTVEDLAEAYPAALLEVAGDEVVLLVPDPPGDLADALERLLPGRAVGLGTPVHPGAAAHSLRQARQALRMSRERGGGVTDAAALASSRLLLEAASPAVLAAYAETVLGPVERADRPGRDLCASLRAFLEANGSLEAAAAALGVHRHTLRNRMRRVERLTGRRLDSSRDRMELWLAFEARDLAAALDTGA</sequence>
<evidence type="ECO:0000313" key="7">
    <source>
        <dbReference type="Proteomes" id="UP000070188"/>
    </source>
</evidence>
<dbReference type="InterPro" id="IPR051448">
    <property type="entry name" value="CdaR-like_regulators"/>
</dbReference>
<dbReference type="RefSeq" id="WP_066889425.1">
    <property type="nucleotide sequence ID" value="NZ_LAXD01000001.1"/>
</dbReference>
<feature type="region of interest" description="Disordered" evidence="2">
    <location>
        <begin position="316"/>
        <end position="336"/>
    </location>
</feature>
<proteinExistence type="inferred from homology"/>
<dbReference type="STRING" id="1469144.LI90_3471"/>
<evidence type="ECO:0000259" key="4">
    <source>
        <dbReference type="Pfam" id="PF13556"/>
    </source>
</evidence>
<feature type="domain" description="PucR C-terminal helix-turn-helix" evidence="4">
    <location>
        <begin position="461"/>
        <end position="518"/>
    </location>
</feature>
<dbReference type="OrthoDB" id="8450798at2"/>
<name>A0A132MX00_9ACTN</name>
<comment type="similarity">
    <text evidence="1">Belongs to the CdaR family.</text>
</comment>
<reference evidence="7" key="1">
    <citation type="submission" date="2015-04" db="EMBL/GenBank/DDBJ databases">
        <title>Physiological reanalysis, assessment of diazotrophy, and genome sequences of multiple isolates of Streptomyces thermoautotrophicus.</title>
        <authorList>
            <person name="MacKellar D.C."/>
            <person name="Lieber L."/>
            <person name="Norman J."/>
            <person name="Bolger A."/>
            <person name="Tobin C."/>
            <person name="Murray J.W."/>
            <person name="Chang R."/>
            <person name="Ford T."/>
            <person name="Nguyen P.Q."/>
            <person name="Woodward J."/>
            <person name="Permingeat H."/>
            <person name="Joshi N.S."/>
            <person name="Silver P.A."/>
            <person name="Usadel B."/>
            <person name="Rutherford A.W."/>
            <person name="Friesen M."/>
            <person name="Prell J."/>
        </authorList>
    </citation>
    <scope>NUCLEOTIDE SEQUENCE [LARGE SCALE GENOMIC DNA]</scope>
    <source>
        <strain evidence="7">H1</strain>
    </source>
</reference>
<gene>
    <name evidence="6" type="ORF">LI90_3471</name>
</gene>
<evidence type="ECO:0000259" key="5">
    <source>
        <dbReference type="Pfam" id="PF17853"/>
    </source>
</evidence>
<dbReference type="PATRIC" id="fig|1469144.10.peg.3723"/>
<dbReference type="Proteomes" id="UP000070188">
    <property type="component" value="Unassembled WGS sequence"/>
</dbReference>
<dbReference type="Gene3D" id="1.10.10.2840">
    <property type="entry name" value="PucR C-terminal helix-turn-helix domain"/>
    <property type="match status" value="1"/>
</dbReference>
<feature type="domain" description="CdaR GGDEF-like" evidence="5">
    <location>
        <begin position="341"/>
        <end position="410"/>
    </location>
</feature>
<dbReference type="PANTHER" id="PTHR33744:SF1">
    <property type="entry name" value="DNA-BINDING TRANSCRIPTIONAL ACTIVATOR ADER"/>
    <property type="match status" value="1"/>
</dbReference>
<dbReference type="InterPro" id="IPR041522">
    <property type="entry name" value="CdaR_GGDEF"/>
</dbReference>
<evidence type="ECO:0000256" key="1">
    <source>
        <dbReference type="ARBA" id="ARBA00006754"/>
    </source>
</evidence>
<dbReference type="InterPro" id="IPR042070">
    <property type="entry name" value="PucR_C-HTH_sf"/>
</dbReference>
<dbReference type="EMBL" id="LAXD01000001">
    <property type="protein sequence ID" value="KWX02428.1"/>
    <property type="molecule type" value="Genomic_DNA"/>
</dbReference>
<dbReference type="Pfam" id="PF13556">
    <property type="entry name" value="HTH_30"/>
    <property type="match status" value="1"/>
</dbReference>
<comment type="caution">
    <text evidence="6">The sequence shown here is derived from an EMBL/GenBank/DDBJ whole genome shotgun (WGS) entry which is preliminary data.</text>
</comment>
<dbReference type="Pfam" id="PF17853">
    <property type="entry name" value="GGDEF_2"/>
    <property type="match status" value="1"/>
</dbReference>
<evidence type="ECO:0000256" key="2">
    <source>
        <dbReference type="SAM" id="MobiDB-lite"/>
    </source>
</evidence>
<protein>
    <recommendedName>
        <fullName evidence="8">PucR family transcriptional regulator</fullName>
    </recommendedName>
</protein>
<dbReference type="Pfam" id="PF07905">
    <property type="entry name" value="PucR"/>
    <property type="match status" value="1"/>
</dbReference>
<feature type="domain" description="Purine catabolism PurC-like" evidence="3">
    <location>
        <begin position="7"/>
        <end position="124"/>
    </location>
</feature>
<dbReference type="PANTHER" id="PTHR33744">
    <property type="entry name" value="CARBOHYDRATE DIACID REGULATOR"/>
    <property type="match status" value="1"/>
</dbReference>